<sequence length="194" mass="20546">MITTTIPPGHSRTLITKQTLKPEISQILALSLLAQTPAAEPRSPIARNQYKDITNNAGGDIQNLNNNNTFCTITGENNEGTITNISNTTNGTIDSISNQGHIKDGTNDGHIKGFVNVNPNAQADEGKLDTFTNNKQIDSFDNQGGSVGTFTNAQNATITQFTNSAQGNIDTLSNNGTLVGFTNAVNGQVGLEEI</sequence>
<organism evidence="1 2">
    <name type="scientific">Helicobacter mastomyrinus</name>
    <dbReference type="NCBI Taxonomy" id="287948"/>
    <lineage>
        <taxon>Bacteria</taxon>
        <taxon>Pseudomonadati</taxon>
        <taxon>Campylobacterota</taxon>
        <taxon>Epsilonproteobacteria</taxon>
        <taxon>Campylobacterales</taxon>
        <taxon>Helicobacteraceae</taxon>
        <taxon>Helicobacter</taxon>
    </lineage>
</organism>
<dbReference type="EMBL" id="CP145316">
    <property type="protein sequence ID" value="XAM17788.1"/>
    <property type="molecule type" value="Genomic_DNA"/>
</dbReference>
<dbReference type="RefSeq" id="WP_343353362.1">
    <property type="nucleotide sequence ID" value="NZ_CP145316.1"/>
</dbReference>
<keyword evidence="2" id="KW-1185">Reference proteome</keyword>
<evidence type="ECO:0000313" key="1">
    <source>
        <dbReference type="EMBL" id="XAM17788.1"/>
    </source>
</evidence>
<evidence type="ECO:0000313" key="2">
    <source>
        <dbReference type="Proteomes" id="UP001434737"/>
    </source>
</evidence>
<protein>
    <submittedName>
        <fullName evidence="1">Uncharacterized protein</fullName>
    </submittedName>
</protein>
<name>A0ABZ3F3P7_9HELI</name>
<dbReference type="Proteomes" id="UP001434737">
    <property type="component" value="Chromosome"/>
</dbReference>
<accession>A0ABZ3F3P7</accession>
<proteinExistence type="predicted"/>
<gene>
    <name evidence="1" type="ORF">V3I05_08865</name>
</gene>
<reference evidence="1 2" key="1">
    <citation type="submission" date="2024-02" db="EMBL/GenBank/DDBJ databases">
        <title>Genome and pathogenicity analysis of Helicobacter mastomyrinus isolated from mice.</title>
        <authorList>
            <person name="Zhu L."/>
        </authorList>
    </citation>
    <scope>NUCLEOTIDE SEQUENCE [LARGE SCALE GENOMIC DNA]</scope>
    <source>
        <strain evidence="1 2">Hm-17</strain>
    </source>
</reference>